<comment type="caution">
    <text evidence="3">The sequence shown here is derived from an EMBL/GenBank/DDBJ whole genome shotgun (WGS) entry which is preliminary data.</text>
</comment>
<keyword evidence="4" id="KW-1185">Reference proteome</keyword>
<accession>A0A9P9XTK5</accession>
<gene>
    <name evidence="3" type="ORF">CABS02_00541</name>
</gene>
<evidence type="ECO:0000256" key="2">
    <source>
        <dbReference type="SAM" id="SignalP"/>
    </source>
</evidence>
<dbReference type="AlphaFoldDB" id="A0A9P9XTK5"/>
<evidence type="ECO:0000256" key="1">
    <source>
        <dbReference type="SAM" id="MobiDB-lite"/>
    </source>
</evidence>
<evidence type="ECO:0000313" key="3">
    <source>
        <dbReference type="EMBL" id="KAI3559566.1"/>
    </source>
</evidence>
<dbReference type="OrthoDB" id="5174889at2759"/>
<dbReference type="EMBL" id="SDAQ01000001">
    <property type="protein sequence ID" value="KAI3559566.1"/>
    <property type="molecule type" value="Genomic_DNA"/>
</dbReference>
<dbReference type="Proteomes" id="UP001056436">
    <property type="component" value="Unassembled WGS sequence"/>
</dbReference>
<name>A0A9P9XTK5_9PEZI</name>
<organism evidence="3 4">
    <name type="scientific">Colletotrichum abscissum</name>
    <dbReference type="NCBI Taxonomy" id="1671311"/>
    <lineage>
        <taxon>Eukaryota</taxon>
        <taxon>Fungi</taxon>
        <taxon>Dikarya</taxon>
        <taxon>Ascomycota</taxon>
        <taxon>Pezizomycotina</taxon>
        <taxon>Sordariomycetes</taxon>
        <taxon>Hypocreomycetidae</taxon>
        <taxon>Glomerellales</taxon>
        <taxon>Glomerellaceae</taxon>
        <taxon>Colletotrichum</taxon>
        <taxon>Colletotrichum acutatum species complex</taxon>
    </lineage>
</organism>
<feature type="region of interest" description="Disordered" evidence="1">
    <location>
        <begin position="384"/>
        <end position="403"/>
    </location>
</feature>
<keyword evidence="2" id="KW-0732">Signal</keyword>
<proteinExistence type="predicted"/>
<evidence type="ECO:0000313" key="4">
    <source>
        <dbReference type="Proteomes" id="UP001056436"/>
    </source>
</evidence>
<protein>
    <submittedName>
        <fullName evidence="3">Uncharacterized protein</fullName>
    </submittedName>
</protein>
<feature type="chain" id="PRO_5040268491" evidence="2">
    <location>
        <begin position="22"/>
        <end position="432"/>
    </location>
</feature>
<feature type="signal peptide" evidence="2">
    <location>
        <begin position="1"/>
        <end position="21"/>
    </location>
</feature>
<sequence length="432" mass="48266">MTRHFLFFAVLCWIATHSAMAARVAVVLTDSKMDDKAGIAVALMKTDIKNPVKPQYDRVILVFTGAEERSKMALAMSDYLNRAEKHQPALPAGWETRTAWFQTKTNVLGQAAPHESWYKNLRPTKELPVATGESLAAEVARVGRGSFVDVFQVAPCEDNDVWDFINALPNINVYHIFFGYNSRQGIATDDMTRASRLALSQRQVQFHKTLQARLSDKHPSARVIFTQNVPSFANAGAGSQDLSWCRKYFPEEDILMALRDPFWTGLIILANKYAEKATKLQQIPVSPEEFMTQVVSARLKETTLRVQILKMLESAVSNQQFAQDSPRSYSRVRDILVEEFTGKPAPTLELGDANHMAIVLQYLDNETKDHNSYAMRLLPALCDTSEENPTQPPRVSAGAPAAQSPDGWVLAGCDIQDTRGYIEGLFQENALP</sequence>
<reference evidence="3" key="1">
    <citation type="submission" date="2019-01" db="EMBL/GenBank/DDBJ databases">
        <title>Colletotrichum abscissum LGMF1257.</title>
        <authorList>
            <person name="Baroncelli R."/>
        </authorList>
    </citation>
    <scope>NUCLEOTIDE SEQUENCE</scope>
    <source>
        <strain evidence="3">Ca142</strain>
    </source>
</reference>